<evidence type="ECO:0000256" key="1">
    <source>
        <dbReference type="ARBA" id="ARBA00004370"/>
    </source>
</evidence>
<protein>
    <recommendedName>
        <fullName evidence="7">Mce-associated membrane protein</fullName>
    </recommendedName>
</protein>
<dbReference type="PANTHER" id="PTHR37042:SF4">
    <property type="entry name" value="OUTER MEMBRANE PROTEIN RV1973"/>
    <property type="match status" value="1"/>
</dbReference>
<feature type="compositionally biased region" description="Acidic residues" evidence="3">
    <location>
        <begin position="1"/>
        <end position="16"/>
    </location>
</feature>
<proteinExistence type="predicted"/>
<keyword evidence="2 4" id="KW-0472">Membrane</keyword>
<evidence type="ECO:0000313" key="5">
    <source>
        <dbReference type="EMBL" id="MFC4910229.1"/>
    </source>
</evidence>
<gene>
    <name evidence="5" type="ORF">ACFPCY_23145</name>
</gene>
<comment type="subcellular location">
    <subcellularLocation>
        <location evidence="1">Membrane</location>
    </subcellularLocation>
</comment>
<dbReference type="RefSeq" id="WP_378258363.1">
    <property type="nucleotide sequence ID" value="NZ_JBHSIT010000006.1"/>
</dbReference>
<dbReference type="PANTHER" id="PTHR37042">
    <property type="entry name" value="OUTER MEMBRANE PROTEIN RV1973"/>
    <property type="match status" value="1"/>
</dbReference>
<sequence length="186" mass="19560">MTSIVEIDEENDEAAEDPAPRRRRPYRTLAVALVLVLAGCGLLAARGSVGGGHASANRALLDTDATTKAIGDVSDALTRVFTYGPDDTATAERAAAETLTGRAAADYRRLFSVVKQQAPEQRLALRTRVVRAGLAGLTGRTAHLVVFLDQTATRAGQPAGTPAPAQLAVTAELRDGQWRISALTSL</sequence>
<evidence type="ECO:0008006" key="7">
    <source>
        <dbReference type="Google" id="ProtNLM"/>
    </source>
</evidence>
<evidence type="ECO:0000256" key="2">
    <source>
        <dbReference type="ARBA" id="ARBA00023136"/>
    </source>
</evidence>
<evidence type="ECO:0000256" key="4">
    <source>
        <dbReference type="SAM" id="Phobius"/>
    </source>
</evidence>
<comment type="caution">
    <text evidence="5">The sequence shown here is derived from an EMBL/GenBank/DDBJ whole genome shotgun (WGS) entry which is preliminary data.</text>
</comment>
<dbReference type="EMBL" id="JBHSIT010000006">
    <property type="protein sequence ID" value="MFC4910229.1"/>
    <property type="molecule type" value="Genomic_DNA"/>
</dbReference>
<reference evidence="6" key="1">
    <citation type="journal article" date="2019" name="Int. J. Syst. Evol. Microbiol.">
        <title>The Global Catalogue of Microorganisms (GCM) 10K type strain sequencing project: providing services to taxonomists for standard genome sequencing and annotation.</title>
        <authorList>
            <consortium name="The Broad Institute Genomics Platform"/>
            <consortium name="The Broad Institute Genome Sequencing Center for Infectious Disease"/>
            <person name="Wu L."/>
            <person name="Ma J."/>
        </authorList>
    </citation>
    <scope>NUCLEOTIDE SEQUENCE [LARGE SCALE GENOMIC DNA]</scope>
    <source>
        <strain evidence="6">KLKA75</strain>
    </source>
</reference>
<feature type="transmembrane region" description="Helical" evidence="4">
    <location>
        <begin position="29"/>
        <end position="49"/>
    </location>
</feature>
<name>A0ABV9U366_9ACTN</name>
<accession>A0ABV9U366</accession>
<keyword evidence="4" id="KW-1133">Transmembrane helix</keyword>
<keyword evidence="4" id="KW-0812">Transmembrane</keyword>
<keyword evidence="6" id="KW-1185">Reference proteome</keyword>
<evidence type="ECO:0000256" key="3">
    <source>
        <dbReference type="SAM" id="MobiDB-lite"/>
    </source>
</evidence>
<organism evidence="5 6">
    <name type="scientific">Actinomadura gamaensis</name>
    <dbReference type="NCBI Taxonomy" id="1763541"/>
    <lineage>
        <taxon>Bacteria</taxon>
        <taxon>Bacillati</taxon>
        <taxon>Actinomycetota</taxon>
        <taxon>Actinomycetes</taxon>
        <taxon>Streptosporangiales</taxon>
        <taxon>Thermomonosporaceae</taxon>
        <taxon>Actinomadura</taxon>
    </lineage>
</organism>
<evidence type="ECO:0000313" key="6">
    <source>
        <dbReference type="Proteomes" id="UP001595872"/>
    </source>
</evidence>
<dbReference type="Proteomes" id="UP001595872">
    <property type="component" value="Unassembled WGS sequence"/>
</dbReference>
<feature type="region of interest" description="Disordered" evidence="3">
    <location>
        <begin position="1"/>
        <end position="21"/>
    </location>
</feature>